<evidence type="ECO:0000256" key="11">
    <source>
        <dbReference type="HAMAP-Rule" id="MF_00165"/>
    </source>
</evidence>
<evidence type="ECO:0000256" key="1">
    <source>
        <dbReference type="ARBA" id="ARBA00009776"/>
    </source>
</evidence>
<keyword evidence="6 11" id="KW-0547">Nucleotide-binding</keyword>
<protein>
    <recommendedName>
        <fullName evidence="3 11">Thymidylate kinase</fullName>
        <ecNumber evidence="2 11">2.7.4.9</ecNumber>
    </recommendedName>
    <alternativeName>
        <fullName evidence="11">dTMP kinase</fullName>
    </alternativeName>
</protein>
<evidence type="ECO:0000313" key="14">
    <source>
        <dbReference type="Proteomes" id="UP000228996"/>
    </source>
</evidence>
<comment type="caution">
    <text evidence="13">The sequence shown here is derived from an EMBL/GenBank/DDBJ whole genome shotgun (WGS) entry which is preliminary data.</text>
</comment>
<dbReference type="NCBIfam" id="TIGR00041">
    <property type="entry name" value="DTMP_kinase"/>
    <property type="match status" value="1"/>
</dbReference>
<dbReference type="FunFam" id="3.40.50.300:FF:000225">
    <property type="entry name" value="Thymidylate kinase"/>
    <property type="match status" value="1"/>
</dbReference>
<sequence>MKSAMRSNFIDTYKVAALFYIIVKMKGIYLAFEGGEGFGKSTQAKILFEKLKEKFPKRKIILTREPGGSSIAEEVREIILTSRKDEQIQLLTEAYLFAAARAQSLRESVVPVLEEGGIVISDRTFYSSIAYQGFGRELGWKKVWKINQEAVGKIKPDLVYLFDGDPKIGLDRICKNKRETNRLDKEKLEFHKRVRKGFLFLCDKEPKRFVTIDGCSSIEKQSEIIWAQFCRFNRRSAYDSAKMVQ</sequence>
<comment type="function">
    <text evidence="10 11">Phosphorylation of dTMP to form dTDP in both de novo and salvage pathways of dTTP synthesis.</text>
</comment>
<evidence type="ECO:0000259" key="12">
    <source>
        <dbReference type="Pfam" id="PF02223"/>
    </source>
</evidence>
<feature type="binding site" evidence="11">
    <location>
        <begin position="34"/>
        <end position="41"/>
    </location>
    <ligand>
        <name>ATP</name>
        <dbReference type="ChEBI" id="CHEBI:30616"/>
    </ligand>
</feature>
<accession>A0A2M6XDD7</accession>
<reference evidence="14" key="1">
    <citation type="submission" date="2017-09" db="EMBL/GenBank/DDBJ databases">
        <title>Depth-based differentiation of microbial function through sediment-hosted aquifers and enrichment of novel symbionts in the deep terrestrial subsurface.</title>
        <authorList>
            <person name="Probst A.J."/>
            <person name="Ladd B."/>
            <person name="Jarett J.K."/>
            <person name="Geller-Mcgrath D.E."/>
            <person name="Sieber C.M.K."/>
            <person name="Emerson J.B."/>
            <person name="Anantharaman K."/>
            <person name="Thomas B.C."/>
            <person name="Malmstrom R."/>
            <person name="Stieglmeier M."/>
            <person name="Klingl A."/>
            <person name="Woyke T."/>
            <person name="Ryan C.M."/>
            <person name="Banfield J.F."/>
        </authorList>
    </citation>
    <scope>NUCLEOTIDE SEQUENCE [LARGE SCALE GENOMIC DNA]</scope>
</reference>
<dbReference type="GO" id="GO:0004798">
    <property type="term" value="F:dTMP kinase activity"/>
    <property type="evidence" value="ECO:0007669"/>
    <property type="project" value="UniProtKB-UniRule"/>
</dbReference>
<keyword evidence="5 11" id="KW-0545">Nucleotide biosynthesis</keyword>
<gene>
    <name evidence="11" type="primary">tmk</name>
    <name evidence="13" type="ORF">COT44_02120</name>
</gene>
<dbReference type="EC" id="2.7.4.9" evidence="2 11"/>
<evidence type="ECO:0000256" key="4">
    <source>
        <dbReference type="ARBA" id="ARBA00022679"/>
    </source>
</evidence>
<name>A0A2M6XDD7_9BACT</name>
<dbReference type="Pfam" id="PF02223">
    <property type="entry name" value="Thymidylate_kin"/>
    <property type="match status" value="1"/>
</dbReference>
<dbReference type="AlphaFoldDB" id="A0A2M6XDD7"/>
<evidence type="ECO:0000256" key="2">
    <source>
        <dbReference type="ARBA" id="ARBA00012980"/>
    </source>
</evidence>
<keyword evidence="4 11" id="KW-0808">Transferase</keyword>
<evidence type="ECO:0000313" key="13">
    <source>
        <dbReference type="EMBL" id="PIU03664.1"/>
    </source>
</evidence>
<comment type="similarity">
    <text evidence="1 11">Belongs to the thymidylate kinase family.</text>
</comment>
<dbReference type="InterPro" id="IPR018094">
    <property type="entry name" value="Thymidylate_kinase"/>
</dbReference>
<evidence type="ECO:0000256" key="5">
    <source>
        <dbReference type="ARBA" id="ARBA00022727"/>
    </source>
</evidence>
<dbReference type="CDD" id="cd01672">
    <property type="entry name" value="TMPK"/>
    <property type="match status" value="1"/>
</dbReference>
<dbReference type="PANTHER" id="PTHR10344:SF4">
    <property type="entry name" value="UMP-CMP KINASE 2, MITOCHONDRIAL"/>
    <property type="match status" value="1"/>
</dbReference>
<keyword evidence="7 11" id="KW-0418">Kinase</keyword>
<dbReference type="SUPFAM" id="SSF52540">
    <property type="entry name" value="P-loop containing nucleoside triphosphate hydrolases"/>
    <property type="match status" value="1"/>
</dbReference>
<keyword evidence="8 11" id="KW-0067">ATP-binding</keyword>
<dbReference type="Proteomes" id="UP000228996">
    <property type="component" value="Unassembled WGS sequence"/>
</dbReference>
<evidence type="ECO:0000256" key="3">
    <source>
        <dbReference type="ARBA" id="ARBA00017144"/>
    </source>
</evidence>
<evidence type="ECO:0000256" key="9">
    <source>
        <dbReference type="ARBA" id="ARBA00048743"/>
    </source>
</evidence>
<dbReference type="Gene3D" id="3.40.50.300">
    <property type="entry name" value="P-loop containing nucleotide triphosphate hydrolases"/>
    <property type="match status" value="1"/>
</dbReference>
<dbReference type="GO" id="GO:0005829">
    <property type="term" value="C:cytosol"/>
    <property type="evidence" value="ECO:0007669"/>
    <property type="project" value="TreeGrafter"/>
</dbReference>
<organism evidence="13 14">
    <name type="scientific">Candidatus Shapirobacteria bacterium CG08_land_8_20_14_0_20_39_18</name>
    <dbReference type="NCBI Taxonomy" id="1974883"/>
    <lineage>
        <taxon>Bacteria</taxon>
        <taxon>Candidatus Shapironibacteriota</taxon>
    </lineage>
</organism>
<dbReference type="GO" id="GO:0006227">
    <property type="term" value="P:dUDP biosynthetic process"/>
    <property type="evidence" value="ECO:0007669"/>
    <property type="project" value="TreeGrafter"/>
</dbReference>
<dbReference type="InterPro" id="IPR039430">
    <property type="entry name" value="Thymidylate_kin-like_dom"/>
</dbReference>
<dbReference type="HAMAP" id="MF_00165">
    <property type="entry name" value="Thymidylate_kinase"/>
    <property type="match status" value="1"/>
</dbReference>
<proteinExistence type="inferred from homology"/>
<feature type="domain" description="Thymidylate kinase-like" evidence="12">
    <location>
        <begin position="32"/>
        <end position="221"/>
    </location>
</feature>
<evidence type="ECO:0000256" key="7">
    <source>
        <dbReference type="ARBA" id="ARBA00022777"/>
    </source>
</evidence>
<evidence type="ECO:0000256" key="10">
    <source>
        <dbReference type="ARBA" id="ARBA00057735"/>
    </source>
</evidence>
<evidence type="ECO:0000256" key="8">
    <source>
        <dbReference type="ARBA" id="ARBA00022840"/>
    </source>
</evidence>
<dbReference type="PANTHER" id="PTHR10344">
    <property type="entry name" value="THYMIDYLATE KINASE"/>
    <property type="match status" value="1"/>
</dbReference>
<dbReference type="GO" id="GO:0005524">
    <property type="term" value="F:ATP binding"/>
    <property type="evidence" value="ECO:0007669"/>
    <property type="project" value="UniProtKB-UniRule"/>
</dbReference>
<dbReference type="EMBL" id="PEYO01000012">
    <property type="protein sequence ID" value="PIU03664.1"/>
    <property type="molecule type" value="Genomic_DNA"/>
</dbReference>
<dbReference type="InterPro" id="IPR027417">
    <property type="entry name" value="P-loop_NTPase"/>
</dbReference>
<comment type="catalytic activity">
    <reaction evidence="9 11">
        <text>dTMP + ATP = dTDP + ADP</text>
        <dbReference type="Rhea" id="RHEA:13517"/>
        <dbReference type="ChEBI" id="CHEBI:30616"/>
        <dbReference type="ChEBI" id="CHEBI:58369"/>
        <dbReference type="ChEBI" id="CHEBI:63528"/>
        <dbReference type="ChEBI" id="CHEBI:456216"/>
        <dbReference type="EC" id="2.7.4.9"/>
    </reaction>
</comment>
<dbReference type="GO" id="GO:0006233">
    <property type="term" value="P:dTDP biosynthetic process"/>
    <property type="evidence" value="ECO:0007669"/>
    <property type="project" value="InterPro"/>
</dbReference>
<evidence type="ECO:0000256" key="6">
    <source>
        <dbReference type="ARBA" id="ARBA00022741"/>
    </source>
</evidence>
<dbReference type="GO" id="GO:0006235">
    <property type="term" value="P:dTTP biosynthetic process"/>
    <property type="evidence" value="ECO:0007669"/>
    <property type="project" value="UniProtKB-UniRule"/>
</dbReference>